<organism evidence="5 6">
    <name type="scientific">Oceanirhabdus seepicola</name>
    <dbReference type="NCBI Taxonomy" id="2828781"/>
    <lineage>
        <taxon>Bacteria</taxon>
        <taxon>Bacillati</taxon>
        <taxon>Bacillota</taxon>
        <taxon>Clostridia</taxon>
        <taxon>Eubacteriales</taxon>
        <taxon>Clostridiaceae</taxon>
        <taxon>Oceanirhabdus</taxon>
    </lineage>
</organism>
<evidence type="ECO:0000256" key="2">
    <source>
        <dbReference type="ARBA" id="ARBA00022801"/>
    </source>
</evidence>
<keyword evidence="2" id="KW-0378">Hydrolase</keyword>
<keyword evidence="3" id="KW-0326">Glycosidase</keyword>
<dbReference type="Gene3D" id="2.60.40.1180">
    <property type="entry name" value="Golgi alpha-mannosidase II"/>
    <property type="match status" value="1"/>
</dbReference>
<dbReference type="InterPro" id="IPR017853">
    <property type="entry name" value="GH"/>
</dbReference>
<dbReference type="CDD" id="cd11333">
    <property type="entry name" value="AmyAc_SI_OligoGlu_DGase"/>
    <property type="match status" value="1"/>
</dbReference>
<dbReference type="Gene3D" id="3.90.400.10">
    <property type="entry name" value="Oligo-1,6-glucosidase, Domain 2"/>
    <property type="match status" value="1"/>
</dbReference>
<evidence type="ECO:0000256" key="3">
    <source>
        <dbReference type="ARBA" id="ARBA00023295"/>
    </source>
</evidence>
<sequence>MFNRESKVGEVLQNAVGRDIFDQLLREAGLLEKEGIIINPIVRRMKLKHLSKLFNKYIDDEIIDVLCEKMNLYEMEKLPEDNEVVSKTWWREAVFYQIYPRSFKDSNNDGIGDIKGIIRKLDYLKELGIDVIWLSPIYDSPNDDYGYDIRNYFKIMSEFGTMENVEELISECHQRDMRIIMDLVINHTSDEHEWFKESCKDKDNAFRNYYIWRKGNENEGLPNNWESLFSGSAWKFHQPTKEYYLHLFTEKQVDLNWENKELREKIYYMVNWWLNKGVDGFRLDVINFISKKDGLPDGNEIIGRLTGFMGIENYVYGPKVHEYINELNRRTYGLRDTFTVGECNGIGLEVAKYFIHEKRRELSTVFNFEHMNMAGKNKWDDYEYDLNYLKRAMIKLQRNTTNCCWFALFTDNHDSPRFLNKVTSDVSLHDYLSKLICVLILSLKGVPFIYQGQEIGMRNPNFKSIEQLRDIESLNKYKELSCEKKSNEEIMNSIFTGSRDNSRIPMMWGNEKNGGFSNTKPWIMIGEYFRDCNVREQELNKTSVLSFFKNMISLRKSETTLIYGEFKVINQYKKDQFIYIRIDEDKEFLIIMNLKNMRKNIKYNTDKYELLLCNYNKSRYTNEYSAFESRIYKKG</sequence>
<dbReference type="PANTHER" id="PTHR10357:SF179">
    <property type="entry name" value="NEUTRAL AND BASIC AMINO ACID TRANSPORT PROTEIN RBAT"/>
    <property type="match status" value="1"/>
</dbReference>
<gene>
    <name evidence="5" type="ORF">KDK92_00310</name>
</gene>
<dbReference type="Pfam" id="PF00128">
    <property type="entry name" value="Alpha-amylase"/>
    <property type="match status" value="1"/>
</dbReference>
<reference evidence="5" key="2">
    <citation type="submission" date="2021-04" db="EMBL/GenBank/DDBJ databases">
        <authorList>
            <person name="Dong X."/>
        </authorList>
    </citation>
    <scope>NUCLEOTIDE SEQUENCE</scope>
    <source>
        <strain evidence="5">ZWT</strain>
    </source>
</reference>
<dbReference type="PANTHER" id="PTHR10357">
    <property type="entry name" value="ALPHA-AMYLASE FAMILY MEMBER"/>
    <property type="match status" value="1"/>
</dbReference>
<keyword evidence="6" id="KW-1185">Reference proteome</keyword>
<dbReference type="RefSeq" id="WP_250856951.1">
    <property type="nucleotide sequence ID" value="NZ_JAGSOJ010000001.1"/>
</dbReference>
<feature type="domain" description="Glycosyl hydrolase family 13 catalytic" evidence="4">
    <location>
        <begin position="97"/>
        <end position="503"/>
    </location>
</feature>
<dbReference type="Gene3D" id="3.20.20.80">
    <property type="entry name" value="Glycosidases"/>
    <property type="match status" value="1"/>
</dbReference>
<accession>A0A9J6NV73</accession>
<dbReference type="GO" id="GO:0009313">
    <property type="term" value="P:oligosaccharide catabolic process"/>
    <property type="evidence" value="ECO:0007669"/>
    <property type="project" value="TreeGrafter"/>
</dbReference>
<evidence type="ECO:0000259" key="4">
    <source>
        <dbReference type="SMART" id="SM00642"/>
    </source>
</evidence>
<comment type="caution">
    <text evidence="5">The sequence shown here is derived from an EMBL/GenBank/DDBJ whole genome shotgun (WGS) entry which is preliminary data.</text>
</comment>
<name>A0A9J6NV73_9CLOT</name>
<dbReference type="InterPro" id="IPR006047">
    <property type="entry name" value="GH13_cat_dom"/>
</dbReference>
<dbReference type="SUPFAM" id="SSF51011">
    <property type="entry name" value="Glycosyl hydrolase domain"/>
    <property type="match status" value="1"/>
</dbReference>
<reference evidence="5" key="1">
    <citation type="journal article" date="2021" name="mSystems">
        <title>Bacteria and Archaea Synergistically Convert Glycine Betaine to Biogenic Methane in the Formosa Cold Seep of the South China Sea.</title>
        <authorList>
            <person name="Li L."/>
            <person name="Zhang W."/>
            <person name="Zhang S."/>
            <person name="Song L."/>
            <person name="Sun Q."/>
            <person name="Zhang H."/>
            <person name="Xiang H."/>
            <person name="Dong X."/>
        </authorList>
    </citation>
    <scope>NUCLEOTIDE SEQUENCE</scope>
    <source>
        <strain evidence="5">ZWT</strain>
    </source>
</reference>
<comment type="similarity">
    <text evidence="1">Belongs to the glycosyl hydrolase 13 family.</text>
</comment>
<evidence type="ECO:0000313" key="5">
    <source>
        <dbReference type="EMBL" id="MCM1988163.1"/>
    </source>
</evidence>
<dbReference type="FunFam" id="3.90.400.10:FF:000002">
    <property type="entry name" value="Sucrose isomerase"/>
    <property type="match status" value="1"/>
</dbReference>
<protein>
    <submittedName>
        <fullName evidence="5">Alpha-glucosidase</fullName>
    </submittedName>
</protein>
<dbReference type="FunFam" id="3.20.20.80:FF:000064">
    <property type="entry name" value="Oligo-1,6-glucosidase"/>
    <property type="match status" value="2"/>
</dbReference>
<dbReference type="SMART" id="SM00642">
    <property type="entry name" value="Aamy"/>
    <property type="match status" value="1"/>
</dbReference>
<evidence type="ECO:0000256" key="1">
    <source>
        <dbReference type="ARBA" id="ARBA00008061"/>
    </source>
</evidence>
<dbReference type="GO" id="GO:0004556">
    <property type="term" value="F:alpha-amylase activity"/>
    <property type="evidence" value="ECO:0007669"/>
    <property type="project" value="TreeGrafter"/>
</dbReference>
<dbReference type="SUPFAM" id="SSF51445">
    <property type="entry name" value="(Trans)glycosidases"/>
    <property type="match status" value="1"/>
</dbReference>
<proteinExistence type="inferred from homology"/>
<dbReference type="Proteomes" id="UP001056429">
    <property type="component" value="Unassembled WGS sequence"/>
</dbReference>
<dbReference type="EMBL" id="JAGSOJ010000001">
    <property type="protein sequence ID" value="MCM1988163.1"/>
    <property type="molecule type" value="Genomic_DNA"/>
</dbReference>
<evidence type="ECO:0000313" key="6">
    <source>
        <dbReference type="Proteomes" id="UP001056429"/>
    </source>
</evidence>
<dbReference type="InterPro" id="IPR013780">
    <property type="entry name" value="Glyco_hydro_b"/>
</dbReference>
<dbReference type="AlphaFoldDB" id="A0A9J6NV73"/>
<dbReference type="InterPro" id="IPR045857">
    <property type="entry name" value="O16G_dom_2"/>
</dbReference>